<dbReference type="Gene3D" id="3.40.50.1240">
    <property type="entry name" value="Phosphoglycerate mutase-like"/>
    <property type="match status" value="1"/>
</dbReference>
<name>A0A7H0GLP8_9BURK</name>
<dbReference type="AlphaFoldDB" id="A0A7H0GLP8"/>
<dbReference type="EMBL" id="CP060783">
    <property type="protein sequence ID" value="QNP49214.1"/>
    <property type="molecule type" value="Genomic_DNA"/>
</dbReference>
<dbReference type="KEGG" id="daer:H9K75_03665"/>
<sequence length="153" mass="17108">MDLILWRHAEAEDAPDGGEDLDRPLTARGEKQAARMASWLDRQLPEGLRVLVSPARRTEQTARALGRKFKPRAELLPGGSVDDLLELAQWPKSRGAVLVVGHQPMLGETAARLLGMTASQCAIRKGSVWWLRYRSRQELEETILLSVQSPDFL</sequence>
<gene>
    <name evidence="2" type="ORF">H9K75_03665</name>
</gene>
<dbReference type="RefSeq" id="WP_187724806.1">
    <property type="nucleotide sequence ID" value="NZ_CP060783.1"/>
</dbReference>
<keyword evidence="3" id="KW-1185">Reference proteome</keyword>
<dbReference type="CDD" id="cd07067">
    <property type="entry name" value="HP_PGM_like"/>
    <property type="match status" value="1"/>
</dbReference>
<keyword evidence="1" id="KW-0378">Hydrolase</keyword>
<evidence type="ECO:0000313" key="2">
    <source>
        <dbReference type="EMBL" id="QNP49214.1"/>
    </source>
</evidence>
<dbReference type="InterPro" id="IPR051021">
    <property type="entry name" value="Mito_Ser/Thr_phosphatase"/>
</dbReference>
<dbReference type="GO" id="GO:0016787">
    <property type="term" value="F:hydrolase activity"/>
    <property type="evidence" value="ECO:0007669"/>
    <property type="project" value="UniProtKB-KW"/>
</dbReference>
<dbReference type="PANTHER" id="PTHR20935">
    <property type="entry name" value="PHOSPHOGLYCERATE MUTASE-RELATED"/>
    <property type="match status" value="1"/>
</dbReference>
<evidence type="ECO:0000313" key="3">
    <source>
        <dbReference type="Proteomes" id="UP000516028"/>
    </source>
</evidence>
<organism evidence="2 3">
    <name type="scientific">Diaphorobacter aerolatus</name>
    <dbReference type="NCBI Taxonomy" id="1288495"/>
    <lineage>
        <taxon>Bacteria</taxon>
        <taxon>Pseudomonadati</taxon>
        <taxon>Pseudomonadota</taxon>
        <taxon>Betaproteobacteria</taxon>
        <taxon>Burkholderiales</taxon>
        <taxon>Comamonadaceae</taxon>
        <taxon>Diaphorobacter</taxon>
    </lineage>
</organism>
<proteinExistence type="predicted"/>
<dbReference type="Pfam" id="PF00300">
    <property type="entry name" value="His_Phos_1"/>
    <property type="match status" value="1"/>
</dbReference>
<dbReference type="InterPro" id="IPR013078">
    <property type="entry name" value="His_Pase_superF_clade-1"/>
</dbReference>
<protein>
    <submittedName>
        <fullName evidence="2">Histidine phosphatase family protein</fullName>
    </submittedName>
</protein>
<dbReference type="InterPro" id="IPR029033">
    <property type="entry name" value="His_PPase_superfam"/>
</dbReference>
<accession>A0A7H0GLP8</accession>
<reference evidence="2 3" key="1">
    <citation type="submission" date="2020-08" db="EMBL/GenBank/DDBJ databases">
        <title>Genome sequence of Diaphorobacter aerolatus KACC 16536T.</title>
        <authorList>
            <person name="Hyun D.-W."/>
            <person name="Bae J.-W."/>
        </authorList>
    </citation>
    <scope>NUCLEOTIDE SEQUENCE [LARGE SCALE GENOMIC DNA]</scope>
    <source>
        <strain evidence="2 3">KACC 16536</strain>
    </source>
</reference>
<dbReference type="SMART" id="SM00855">
    <property type="entry name" value="PGAM"/>
    <property type="match status" value="1"/>
</dbReference>
<dbReference type="Proteomes" id="UP000516028">
    <property type="component" value="Chromosome"/>
</dbReference>
<dbReference type="PANTHER" id="PTHR20935:SF1">
    <property type="entry name" value="SLL1549 PROTEIN"/>
    <property type="match status" value="1"/>
</dbReference>
<dbReference type="SUPFAM" id="SSF53254">
    <property type="entry name" value="Phosphoglycerate mutase-like"/>
    <property type="match status" value="1"/>
</dbReference>
<evidence type="ECO:0000256" key="1">
    <source>
        <dbReference type="ARBA" id="ARBA00022801"/>
    </source>
</evidence>